<dbReference type="HOGENOM" id="CLU_078226_0_0_4"/>
<dbReference type="InterPro" id="IPR005564">
    <property type="entry name" value="Major_capsid_GpE"/>
</dbReference>
<reference evidence="1 2" key="1">
    <citation type="journal article" date="2008" name="Proc. Natl. Acad. Sci. U.S.A.">
        <title>Whole-genome comparison of disease and carriage strains provides insights into virulence evolution in Neisseria meningitidis.</title>
        <authorList>
            <person name="Schoen C."/>
            <person name="Blom J."/>
            <person name="Claus H."/>
            <person name="Schramm-Glueck A."/>
            <person name="Brandt P."/>
            <person name="Mueller T."/>
            <person name="Goesmann A."/>
            <person name="Joseph B."/>
            <person name="Konietzny S."/>
            <person name="Kurzai O."/>
            <person name="Schmitt C."/>
            <person name="Friedrich T."/>
            <person name="Linke B."/>
            <person name="Vogel U."/>
            <person name="Frosch M."/>
        </authorList>
    </citation>
    <scope>NUCLEOTIDE SEQUENCE [LARGE SCALE GENOMIC DNA]</scope>
    <source>
        <strain evidence="2">alpha14</strain>
    </source>
</reference>
<dbReference type="EMBL" id="AM889136">
    <property type="protein sequence ID" value="CBA05672.1"/>
    <property type="molecule type" value="Genomic_DNA"/>
</dbReference>
<sequence>MSASHLRGLRGQLDPVLTNLALGYKQADFIAEKIFPVVFTEKEGVRVPVFGKGSFVEYQTERAVGAASNVITLDSPNFMPVVLEEHDLAAGVDYREQAESMYDERAKATRRAVKGVQLRQEIETAALLQNKSAYQSGFSKDLAATQKWSDKNSDPLADIETARETVRAGCGIRPSVLVVGASVLSALKRHEKLIGALGANERKSLLTVEQLKNLLELDDIIVGEAVSTPAANKATQDIWGKFASLIVRPHTASGGNDEGEPSFGYTFRRRGMPVVDRYEEVGGKVEYARYTDIRKAAVVGGACGRGCVIGKTPSERLQTAYGEKYDFIREV</sequence>
<evidence type="ECO:0000313" key="2">
    <source>
        <dbReference type="Proteomes" id="UP000002054"/>
    </source>
</evidence>
<accession>C6S6T9</accession>
<gene>
    <name evidence="1" type="ordered locus">NMO_0923</name>
</gene>
<dbReference type="KEGG" id="nmi:NMO_0923"/>
<evidence type="ECO:0000313" key="1">
    <source>
        <dbReference type="EMBL" id="CBA05672.1"/>
    </source>
</evidence>
<organism evidence="1 2">
    <name type="scientific">Neisseria meningitidis (strain alpha14)</name>
    <dbReference type="NCBI Taxonomy" id="662598"/>
    <lineage>
        <taxon>Bacteria</taxon>
        <taxon>Pseudomonadati</taxon>
        <taxon>Pseudomonadota</taxon>
        <taxon>Betaproteobacteria</taxon>
        <taxon>Neisseriales</taxon>
        <taxon>Neisseriaceae</taxon>
        <taxon>Neisseria</taxon>
    </lineage>
</organism>
<dbReference type="Pfam" id="PF03864">
    <property type="entry name" value="Phage_cap_E"/>
    <property type="match status" value="1"/>
</dbReference>
<proteinExistence type="predicted"/>
<name>C6S6T9_NEIML</name>
<dbReference type="InterPro" id="IPR053738">
    <property type="entry name" value="Lambda_capsid_assembly"/>
</dbReference>
<dbReference type="AlphaFoldDB" id="C6S6T9"/>
<dbReference type="RefSeq" id="WP_015815527.1">
    <property type="nucleotide sequence ID" value="NC_013016.1"/>
</dbReference>
<dbReference type="Proteomes" id="UP000002054">
    <property type="component" value="Chromosome"/>
</dbReference>
<protein>
    <submittedName>
        <fullName evidence="1">Putative phage associated conserved protein</fullName>
    </submittedName>
</protein>
<dbReference type="Gene3D" id="3.90.1690.10">
    <property type="entry name" value="phage-related protein like domain"/>
    <property type="match status" value="1"/>
</dbReference>